<evidence type="ECO:0000313" key="1">
    <source>
        <dbReference type="EMBL" id="CAD7644585.1"/>
    </source>
</evidence>
<reference evidence="1" key="1">
    <citation type="submission" date="2020-11" db="EMBL/GenBank/DDBJ databases">
        <authorList>
            <person name="Tran Van P."/>
        </authorList>
    </citation>
    <scope>NUCLEOTIDE SEQUENCE</scope>
</reference>
<evidence type="ECO:0000313" key="2">
    <source>
        <dbReference type="Proteomes" id="UP000759131"/>
    </source>
</evidence>
<protein>
    <submittedName>
        <fullName evidence="1">Uncharacterized protein</fullName>
    </submittedName>
</protein>
<keyword evidence="2" id="KW-1185">Reference proteome</keyword>
<dbReference type="EMBL" id="CAJPIZ010031836">
    <property type="protein sequence ID" value="CAG2120165.1"/>
    <property type="molecule type" value="Genomic_DNA"/>
</dbReference>
<organism evidence="1">
    <name type="scientific">Medioppia subpectinata</name>
    <dbReference type="NCBI Taxonomy" id="1979941"/>
    <lineage>
        <taxon>Eukaryota</taxon>
        <taxon>Metazoa</taxon>
        <taxon>Ecdysozoa</taxon>
        <taxon>Arthropoda</taxon>
        <taxon>Chelicerata</taxon>
        <taxon>Arachnida</taxon>
        <taxon>Acari</taxon>
        <taxon>Acariformes</taxon>
        <taxon>Sarcoptiformes</taxon>
        <taxon>Oribatida</taxon>
        <taxon>Brachypylina</taxon>
        <taxon>Oppioidea</taxon>
        <taxon>Oppiidae</taxon>
        <taxon>Medioppia</taxon>
    </lineage>
</organism>
<dbReference type="EMBL" id="OC886411">
    <property type="protein sequence ID" value="CAD7644585.1"/>
    <property type="molecule type" value="Genomic_DNA"/>
</dbReference>
<accession>A0A7R9QG30</accession>
<dbReference type="AlphaFoldDB" id="A0A7R9QG30"/>
<sequence length="58" mass="6412">MMLLGATDFTSRKLPAMTTRQWSNAIYSPTTQTPGDLTLVDVPLEPITISPDDSEHHL</sequence>
<proteinExistence type="predicted"/>
<gene>
    <name evidence="1" type="ORF">OSB1V03_LOCUS20112</name>
</gene>
<dbReference type="Proteomes" id="UP000759131">
    <property type="component" value="Unassembled WGS sequence"/>
</dbReference>
<name>A0A7R9QG30_9ACAR</name>
<feature type="non-terminal residue" evidence="1">
    <location>
        <position position="1"/>
    </location>
</feature>